<dbReference type="RefSeq" id="WP_023851733.1">
    <property type="nucleotide sequence ID" value="NZ_CP047166.1"/>
</dbReference>
<sequence length="155" mass="16479">MRPTALTAALTVTMALIAAMPLHAQSLESCYDGRASAVNIPDPVGDYTRYFANGAIRVTLLETPEPAENYAWLMIVSPPRDELGLGQCRLLGAMPPGNGFTGIDFRAMHADYDPASGLTLRMPAQRRAPGSADLSPVTLAVTINQNTGDITAGYE</sequence>
<dbReference type="EMBL" id="CP047166">
    <property type="protein sequence ID" value="QRF65647.1"/>
    <property type="molecule type" value="Genomic_DNA"/>
</dbReference>
<evidence type="ECO:0000313" key="2">
    <source>
        <dbReference type="EMBL" id="QRF65647.1"/>
    </source>
</evidence>
<keyword evidence="3" id="KW-1185">Reference proteome</keyword>
<feature type="chain" id="PRO_5046562729" evidence="1">
    <location>
        <begin position="25"/>
        <end position="155"/>
    </location>
</feature>
<proteinExistence type="predicted"/>
<evidence type="ECO:0000256" key="1">
    <source>
        <dbReference type="SAM" id="SignalP"/>
    </source>
</evidence>
<protein>
    <submittedName>
        <fullName evidence="2">Uncharacterized protein</fullName>
    </submittedName>
</protein>
<name>A0ABX7F764_9RHOB</name>
<accession>A0ABX7F764</accession>
<dbReference type="Proteomes" id="UP000596387">
    <property type="component" value="Chromosome"/>
</dbReference>
<gene>
    <name evidence="2" type="ORF">GQA70_04540</name>
</gene>
<organism evidence="2 3">
    <name type="scientific">Ponticoccus alexandrii</name>
    <dbReference type="NCBI Taxonomy" id="1943633"/>
    <lineage>
        <taxon>Bacteria</taxon>
        <taxon>Pseudomonadati</taxon>
        <taxon>Pseudomonadota</taxon>
        <taxon>Alphaproteobacteria</taxon>
        <taxon>Rhodobacterales</taxon>
        <taxon>Roseobacteraceae</taxon>
        <taxon>Ponticoccus</taxon>
    </lineage>
</organism>
<reference evidence="2 3" key="1">
    <citation type="submission" date="2019-12" db="EMBL/GenBank/DDBJ databases">
        <title>Complete Genome Sequence of a Quorum-Sensing Bacterium,Rhodobacteraceae bacterium C31, Isolated from a marine microalgae symbiotic bacteria.</title>
        <authorList>
            <person name="Zhang Y."/>
        </authorList>
    </citation>
    <scope>NUCLEOTIDE SEQUENCE [LARGE SCALE GENOMIC DNA]</scope>
    <source>
        <strain evidence="2 3">C31</strain>
    </source>
</reference>
<evidence type="ECO:0000313" key="3">
    <source>
        <dbReference type="Proteomes" id="UP000596387"/>
    </source>
</evidence>
<feature type="signal peptide" evidence="1">
    <location>
        <begin position="1"/>
        <end position="24"/>
    </location>
</feature>
<keyword evidence="1" id="KW-0732">Signal</keyword>